<evidence type="ECO:0000313" key="11">
    <source>
        <dbReference type="Proteomes" id="UP001520878"/>
    </source>
</evidence>
<feature type="domain" description="ABC3 transporter permease C-terminal" evidence="8">
    <location>
        <begin position="280"/>
        <end position="394"/>
    </location>
</feature>
<keyword evidence="11" id="KW-1185">Reference proteome</keyword>
<reference evidence="10 11" key="1">
    <citation type="submission" date="2021-10" db="EMBL/GenBank/DDBJ databases">
        <title>Draft genome of Aestuariibacter halophilus JC2043.</title>
        <authorList>
            <person name="Emsley S.A."/>
            <person name="Pfannmuller K.M."/>
            <person name="Ushijima B."/>
            <person name="Saw J.H."/>
            <person name="Videau P."/>
        </authorList>
    </citation>
    <scope>NUCLEOTIDE SEQUENCE [LARGE SCALE GENOMIC DNA]</scope>
    <source>
        <strain evidence="10 11">JC2043</strain>
    </source>
</reference>
<gene>
    <name evidence="10" type="ORF">LJ739_10845</name>
</gene>
<keyword evidence="4 7" id="KW-1133">Transmembrane helix</keyword>
<evidence type="ECO:0000256" key="3">
    <source>
        <dbReference type="ARBA" id="ARBA00022692"/>
    </source>
</evidence>
<sequence length="400" mass="43193">MKTRDIIQFNNQLFARHRWRTTLLMLCVALGVSAVVLLVSVGESARQYVEREFSMLGSNLLIILPGKKQTSGGGVPFYGTTTRDLTLADANSIRQLPGVRSVAPIIAGTANVSVGPRSKNVMVIGSTRDFLTARQLSIAMGQSLPIDAEQVSRNVALIGSELEEELFAPNNPLGEMLTIDDYRYRVVGVLAVRGESLGLDMRDTVILPVKAAESLFNSASLFRILIDLNGLVDQQKVIEDVYALIKQRHQGEEDITIITQQSVMEAFNNIMVTLTAVVGLLGAISLVVAGILIMNLSLISVQQRRTEIGLLKALGASRQLILRLFISESVMLVLIASAFGLGAAQLILSLANQWIPVLSLATPLWAHLSAVGVAVLTALVFSYLPARQAANVSPVEVLRG</sequence>
<dbReference type="EMBL" id="JAJEWP010000002">
    <property type="protein sequence ID" value="MCC2616739.1"/>
    <property type="molecule type" value="Genomic_DNA"/>
</dbReference>
<comment type="similarity">
    <text evidence="6">Belongs to the ABC-4 integral membrane protein family.</text>
</comment>
<evidence type="ECO:0000256" key="2">
    <source>
        <dbReference type="ARBA" id="ARBA00022475"/>
    </source>
</evidence>
<accession>A0ABS8G831</accession>
<evidence type="ECO:0000256" key="4">
    <source>
        <dbReference type="ARBA" id="ARBA00022989"/>
    </source>
</evidence>
<dbReference type="RefSeq" id="WP_229160352.1">
    <property type="nucleotide sequence ID" value="NZ_JAJEWP010000002.1"/>
</dbReference>
<dbReference type="InterPro" id="IPR025857">
    <property type="entry name" value="MacB_PCD"/>
</dbReference>
<feature type="transmembrane region" description="Helical" evidence="7">
    <location>
        <begin position="21"/>
        <end position="41"/>
    </location>
</feature>
<comment type="subcellular location">
    <subcellularLocation>
        <location evidence="1">Cell membrane</location>
        <topology evidence="1">Multi-pass membrane protein</topology>
    </subcellularLocation>
</comment>
<feature type="domain" description="MacB-like periplasmic core" evidence="9">
    <location>
        <begin position="21"/>
        <end position="241"/>
    </location>
</feature>
<evidence type="ECO:0000256" key="7">
    <source>
        <dbReference type="SAM" id="Phobius"/>
    </source>
</evidence>
<keyword evidence="5 7" id="KW-0472">Membrane</keyword>
<evidence type="ECO:0000259" key="8">
    <source>
        <dbReference type="Pfam" id="PF02687"/>
    </source>
</evidence>
<dbReference type="InterPro" id="IPR003838">
    <property type="entry name" value="ABC3_permease_C"/>
</dbReference>
<dbReference type="PANTHER" id="PTHR30572:SF4">
    <property type="entry name" value="ABC TRANSPORTER PERMEASE YTRF"/>
    <property type="match status" value="1"/>
</dbReference>
<dbReference type="PANTHER" id="PTHR30572">
    <property type="entry name" value="MEMBRANE COMPONENT OF TRANSPORTER-RELATED"/>
    <property type="match status" value="1"/>
</dbReference>
<feature type="transmembrane region" description="Helical" evidence="7">
    <location>
        <begin position="320"/>
        <end position="344"/>
    </location>
</feature>
<dbReference type="InterPro" id="IPR050250">
    <property type="entry name" value="Macrolide_Exporter_MacB"/>
</dbReference>
<evidence type="ECO:0000313" key="10">
    <source>
        <dbReference type="EMBL" id="MCC2616739.1"/>
    </source>
</evidence>
<dbReference type="Pfam" id="PF12704">
    <property type="entry name" value="MacB_PCD"/>
    <property type="match status" value="1"/>
</dbReference>
<evidence type="ECO:0000259" key="9">
    <source>
        <dbReference type="Pfam" id="PF12704"/>
    </source>
</evidence>
<feature type="transmembrane region" description="Helical" evidence="7">
    <location>
        <begin position="270"/>
        <end position="299"/>
    </location>
</feature>
<protein>
    <submittedName>
        <fullName evidence="10">ABC transporter permease</fullName>
    </submittedName>
</protein>
<evidence type="ECO:0000256" key="6">
    <source>
        <dbReference type="ARBA" id="ARBA00038076"/>
    </source>
</evidence>
<dbReference type="Proteomes" id="UP001520878">
    <property type="component" value="Unassembled WGS sequence"/>
</dbReference>
<evidence type="ECO:0000256" key="1">
    <source>
        <dbReference type="ARBA" id="ARBA00004651"/>
    </source>
</evidence>
<feature type="transmembrane region" description="Helical" evidence="7">
    <location>
        <begin position="364"/>
        <end position="384"/>
    </location>
</feature>
<comment type="caution">
    <text evidence="10">The sequence shown here is derived from an EMBL/GenBank/DDBJ whole genome shotgun (WGS) entry which is preliminary data.</text>
</comment>
<dbReference type="Pfam" id="PF02687">
    <property type="entry name" value="FtsX"/>
    <property type="match status" value="1"/>
</dbReference>
<keyword evidence="3 7" id="KW-0812">Transmembrane</keyword>
<evidence type="ECO:0000256" key="5">
    <source>
        <dbReference type="ARBA" id="ARBA00023136"/>
    </source>
</evidence>
<organism evidence="10 11">
    <name type="scientific">Fluctibacter halophilus</name>
    <dbReference type="NCBI Taxonomy" id="226011"/>
    <lineage>
        <taxon>Bacteria</taxon>
        <taxon>Pseudomonadati</taxon>
        <taxon>Pseudomonadota</taxon>
        <taxon>Gammaproteobacteria</taxon>
        <taxon>Alteromonadales</taxon>
        <taxon>Alteromonadaceae</taxon>
        <taxon>Fluctibacter</taxon>
    </lineage>
</organism>
<name>A0ABS8G831_9ALTE</name>
<proteinExistence type="inferred from homology"/>
<keyword evidence="2" id="KW-1003">Cell membrane</keyword>